<comment type="catalytic activity">
    <reaction evidence="3">
        <text>L-glutaminyl-[protein] + H2O = L-glutamyl-[protein] + NH4(+)</text>
        <dbReference type="Rhea" id="RHEA:16441"/>
        <dbReference type="Rhea" id="RHEA-COMP:10207"/>
        <dbReference type="Rhea" id="RHEA-COMP:10208"/>
        <dbReference type="ChEBI" id="CHEBI:15377"/>
        <dbReference type="ChEBI" id="CHEBI:28938"/>
        <dbReference type="ChEBI" id="CHEBI:29973"/>
        <dbReference type="ChEBI" id="CHEBI:30011"/>
        <dbReference type="EC" id="3.5.1.44"/>
    </reaction>
</comment>
<dbReference type="PANTHER" id="PTHR35147">
    <property type="entry name" value="CHEMORECEPTOR GLUTAMINE DEAMIDASE CHED-RELATED"/>
    <property type="match status" value="1"/>
</dbReference>
<dbReference type="InterPro" id="IPR005659">
    <property type="entry name" value="Chemorcpt_Glu_NH3ase_CheD"/>
</dbReference>
<evidence type="ECO:0000256" key="3">
    <source>
        <dbReference type="HAMAP-Rule" id="MF_01440"/>
    </source>
</evidence>
<proteinExistence type="inferred from homology"/>
<dbReference type="PANTHER" id="PTHR35147:SF2">
    <property type="entry name" value="CHEMORECEPTOR GLUTAMINE DEAMIDASE CHED-RELATED"/>
    <property type="match status" value="1"/>
</dbReference>
<dbReference type="HAMAP" id="MF_01440">
    <property type="entry name" value="CheD"/>
    <property type="match status" value="1"/>
</dbReference>
<comment type="function">
    <text evidence="3">Probably deamidates glutamine residues to glutamate on methyl-accepting chemotaxis receptors (MCPs), playing an important role in chemotaxis.</text>
</comment>
<dbReference type="GO" id="GO:0050568">
    <property type="term" value="F:protein-glutamine glutaminase activity"/>
    <property type="evidence" value="ECO:0007669"/>
    <property type="project" value="UniProtKB-UniRule"/>
</dbReference>
<evidence type="ECO:0000256" key="1">
    <source>
        <dbReference type="ARBA" id="ARBA00022500"/>
    </source>
</evidence>
<dbReference type="GO" id="GO:0006935">
    <property type="term" value="P:chemotaxis"/>
    <property type="evidence" value="ECO:0007669"/>
    <property type="project" value="UniProtKB-UniRule"/>
</dbReference>
<keyword evidence="1 3" id="KW-0145">Chemotaxis</keyword>
<dbReference type="RefSeq" id="WP_163894257.1">
    <property type="nucleotide sequence ID" value="NZ_JAAFYS010000003.1"/>
</dbReference>
<dbReference type="Proteomes" id="UP000474757">
    <property type="component" value="Unassembled WGS sequence"/>
</dbReference>
<feature type="region of interest" description="Disordered" evidence="4">
    <location>
        <begin position="155"/>
        <end position="179"/>
    </location>
</feature>
<dbReference type="EC" id="3.5.1.44" evidence="3"/>
<sequence>MSHIAMGGKVVTIFQGEFHVSDDPGAVINTLLGSCIAVCLHEPQRRIGGMNHFLLPEGQGGSTSPDVKQGAHAMELLINDMIKRGAMRSKLTAKVFGAGRITQRFSYVSEANIAFVRQFLRAENIPCLAESVGGESARRIRFEPVTGDARQMLVPRSDAKEDLRPVRPPPPAANPVELF</sequence>
<dbReference type="AlphaFoldDB" id="A0A6B2JVC7"/>
<keyword evidence="2 3" id="KW-0378">Hydrolase</keyword>
<dbReference type="Gene3D" id="3.30.1330.200">
    <property type="match status" value="1"/>
</dbReference>
<dbReference type="EMBL" id="JAAGAB010000003">
    <property type="protein sequence ID" value="NDV01845.1"/>
    <property type="molecule type" value="Genomic_DNA"/>
</dbReference>
<protein>
    <recommendedName>
        <fullName evidence="3">Probable chemoreceptor glutamine deamidase CheD</fullName>
        <ecNumber evidence="3">3.5.1.44</ecNumber>
    </recommendedName>
</protein>
<dbReference type="CDD" id="cd16352">
    <property type="entry name" value="CheD"/>
    <property type="match status" value="1"/>
</dbReference>
<dbReference type="InterPro" id="IPR038592">
    <property type="entry name" value="CheD-like_sf"/>
</dbReference>
<comment type="caution">
    <text evidence="5">The sequence shown here is derived from an EMBL/GenBank/DDBJ whole genome shotgun (WGS) entry which is preliminary data.</text>
</comment>
<dbReference type="InterPro" id="IPR011324">
    <property type="entry name" value="Cytotoxic_necrot_fac-like_cat"/>
</dbReference>
<evidence type="ECO:0000313" key="6">
    <source>
        <dbReference type="Proteomes" id="UP000474757"/>
    </source>
</evidence>
<organism evidence="5 6">
    <name type="scientific">Pseudoroseicyclus tamaricis</name>
    <dbReference type="NCBI Taxonomy" id="2705421"/>
    <lineage>
        <taxon>Bacteria</taxon>
        <taxon>Pseudomonadati</taxon>
        <taxon>Pseudomonadota</taxon>
        <taxon>Alphaproteobacteria</taxon>
        <taxon>Rhodobacterales</taxon>
        <taxon>Paracoccaceae</taxon>
        <taxon>Pseudoroseicyclus</taxon>
    </lineage>
</organism>
<evidence type="ECO:0000256" key="4">
    <source>
        <dbReference type="SAM" id="MobiDB-lite"/>
    </source>
</evidence>
<name>A0A6B2JVC7_9RHOB</name>
<comment type="similarity">
    <text evidence="3">Belongs to the CheD family.</text>
</comment>
<accession>A0A6B2JVC7</accession>
<evidence type="ECO:0000313" key="5">
    <source>
        <dbReference type="EMBL" id="NDV01845.1"/>
    </source>
</evidence>
<dbReference type="SUPFAM" id="SSF64438">
    <property type="entry name" value="CNF1/YfiH-like putative cysteine hydrolases"/>
    <property type="match status" value="1"/>
</dbReference>
<dbReference type="Pfam" id="PF03975">
    <property type="entry name" value="CheD"/>
    <property type="match status" value="1"/>
</dbReference>
<reference evidence="5 6" key="1">
    <citation type="submission" date="2020-02" db="EMBL/GenBank/DDBJ databases">
        <title>Pseudoroseicyclus tamarix, sp. nov., isolated from offshore sediment of a Tamarix chinensis forest.</title>
        <authorList>
            <person name="Gai Y."/>
        </authorList>
    </citation>
    <scope>NUCLEOTIDE SEQUENCE [LARGE SCALE GENOMIC DNA]</scope>
    <source>
        <strain evidence="5 6">CLL3-39</strain>
    </source>
</reference>
<gene>
    <name evidence="3" type="primary">cheD</name>
    <name evidence="5" type="ORF">GZA08_12810</name>
</gene>
<evidence type="ECO:0000256" key="2">
    <source>
        <dbReference type="ARBA" id="ARBA00022801"/>
    </source>
</evidence>
<keyword evidence="6" id="KW-1185">Reference proteome</keyword>